<proteinExistence type="predicted"/>
<organism evidence="1 2">
    <name type="scientific">Phytohabitans flavus</name>
    <dbReference type="NCBI Taxonomy" id="1076124"/>
    <lineage>
        <taxon>Bacteria</taxon>
        <taxon>Bacillati</taxon>
        <taxon>Actinomycetota</taxon>
        <taxon>Actinomycetes</taxon>
        <taxon>Micromonosporales</taxon>
        <taxon>Micromonosporaceae</taxon>
    </lineage>
</organism>
<reference evidence="1 2" key="1">
    <citation type="submission" date="2020-03" db="EMBL/GenBank/DDBJ databases">
        <title>Whole genome shotgun sequence of Phytohabitans flavus NBRC 107702.</title>
        <authorList>
            <person name="Komaki H."/>
            <person name="Tamura T."/>
        </authorList>
    </citation>
    <scope>NUCLEOTIDE SEQUENCE [LARGE SCALE GENOMIC DNA]</scope>
    <source>
        <strain evidence="1 2">NBRC 107702</strain>
    </source>
</reference>
<dbReference type="AlphaFoldDB" id="A0A6F8Y0T8"/>
<reference evidence="1 2" key="2">
    <citation type="submission" date="2020-03" db="EMBL/GenBank/DDBJ databases">
        <authorList>
            <person name="Ichikawa N."/>
            <person name="Kimura A."/>
            <person name="Kitahashi Y."/>
            <person name="Uohara A."/>
        </authorList>
    </citation>
    <scope>NUCLEOTIDE SEQUENCE [LARGE SCALE GENOMIC DNA]</scope>
    <source>
        <strain evidence="1 2">NBRC 107702</strain>
    </source>
</reference>
<accession>A0A6F8Y0T8</accession>
<evidence type="ECO:0000313" key="1">
    <source>
        <dbReference type="EMBL" id="BCB79588.1"/>
    </source>
</evidence>
<evidence type="ECO:0008006" key="3">
    <source>
        <dbReference type="Google" id="ProtNLM"/>
    </source>
</evidence>
<name>A0A6F8Y0T8_9ACTN</name>
<keyword evidence="2" id="KW-1185">Reference proteome</keyword>
<dbReference type="InterPro" id="IPR011990">
    <property type="entry name" value="TPR-like_helical_dom_sf"/>
</dbReference>
<dbReference type="SUPFAM" id="SSF48452">
    <property type="entry name" value="TPR-like"/>
    <property type="match status" value="1"/>
</dbReference>
<dbReference type="EMBL" id="AP022870">
    <property type="protein sequence ID" value="BCB79588.1"/>
    <property type="molecule type" value="Genomic_DNA"/>
</dbReference>
<evidence type="ECO:0000313" key="2">
    <source>
        <dbReference type="Proteomes" id="UP000502508"/>
    </source>
</evidence>
<sequence length="1187" mass="130444">MIDRIREPVVRWLVRYGCVPRRLTLDYVREVLAPFVVRTASGDTSLDDPLLDTIREWYGRPLFRIDLGDLRARLEQGWRDLERYVSTSSWITPAPGEPSASTYVLKAEILAPLRAILADRLVLRELHSESARFYLAQAEGDRSRRARHMREAVYHLVQAGAEDLTQQWRGMVDVLREEGDHAGLGALCAEFLRSEYIDEQGRTRHRHDGQPLVPPSLAIEARLWLTYAVLARTLREGLSNQDLRWPELPWEPVPRRPAAGFIPMFDGLVTPAWVVAALDDPRRHQLILAAVDLVRASLALRRGEVELATAISQRWLQRAGDIGLTFGFVGVWAVRQAGGDEVDVLERVTKLALDYRRPADATLTCSALADQLVATGDVDGAVSWVRRTATATGQLWDRYLRLLTARGTPERAISRELPGEADQLARAAQQRARAEALLALRRPADALAALASSMDELNELVPDIRVRLREQAECLSLMGRVHGSLLSLDQAASSFEQATGLWRELGHPHGELRTVRHHAEVLLHEAGDVAGALRLLEQSRVDVGRPDESTGIRLLLAEARSRSGDIGESLALVDAVLNEGDRARPSYQRQAMAAIVGLIATGDVERFGPRLIEAIVKIQPPAAGLRLLEELRWSPARSHQGVARQLLAAVRPEPDGSPREHAVHDLQRAYCLRALAQDHLGEVQDLLERAVRESESSFLAWEVVRSFGGEAPESAYDAADVDGLDGMRAAVWRLRRAELAATPDTGDLDEADRLARQAAEVFETVASRSSWPAEALSLRALIAARRGERDVAQRHLDTAMARYSRLGNVRGGEAARRAIADLAAPANIGARQRPDDELLISPDLLPSALRQRLEDPGSRPSRGMLRAAVLGADESVGDPVPIDRAVRVESVKPTVLALPWESVAARVYRSIPAEASVGRDRAWVRSLLERQGNTMPERLRAVAEAAAMDDAEPLDPFLRRDLERAIDASQRRKRRVLIIRADREVESSWGYGSVGQGLDLRDSYRRMGWDTVQVRTGGIEDAAIAGLAPLVIHIQARLEVTGAYGWFDMTSEDIAVREDVKSAGGGAGIFDTDIIRWLNAFRASAKPGYPPPVVVLDPLVPPSGDMVPPLTARNLLAAGVYLDGAAMAVLATGLVVRGDPVALQASWLEGVQQGIPLLDVLASMQRYTDDRCPAALFAPSATFTLAS</sequence>
<protein>
    <recommendedName>
        <fullName evidence="3">CHAT domain-containing protein</fullName>
    </recommendedName>
</protein>
<dbReference type="RefSeq" id="WP_173039592.1">
    <property type="nucleotide sequence ID" value="NZ_AP022870.1"/>
</dbReference>
<gene>
    <name evidence="1" type="ORF">Pflav_059980</name>
</gene>
<dbReference type="Proteomes" id="UP000502508">
    <property type="component" value="Chromosome"/>
</dbReference>
<dbReference type="Gene3D" id="1.25.40.10">
    <property type="entry name" value="Tetratricopeptide repeat domain"/>
    <property type="match status" value="1"/>
</dbReference>
<dbReference type="KEGG" id="pfla:Pflav_059980"/>